<evidence type="ECO:0000256" key="6">
    <source>
        <dbReference type="ARBA" id="ARBA00023194"/>
    </source>
</evidence>
<dbReference type="SMART" id="SM00823">
    <property type="entry name" value="PKS_PP"/>
    <property type="match status" value="1"/>
</dbReference>
<dbReference type="InterPro" id="IPR020806">
    <property type="entry name" value="PKS_PP-bd"/>
</dbReference>
<dbReference type="Gene3D" id="3.40.50.12780">
    <property type="entry name" value="N-terminal domain of ligase-like"/>
    <property type="match status" value="1"/>
</dbReference>
<dbReference type="CDD" id="cd19535">
    <property type="entry name" value="Cyc_NRPS"/>
    <property type="match status" value="1"/>
</dbReference>
<dbReference type="InterPro" id="IPR010071">
    <property type="entry name" value="AA_adenyl_dom"/>
</dbReference>
<reference evidence="8 9" key="1">
    <citation type="submission" date="2023-03" db="EMBL/GenBank/DDBJ databases">
        <title>Bacillus Genome Sequencing.</title>
        <authorList>
            <person name="Dunlap C."/>
        </authorList>
    </citation>
    <scope>NUCLEOTIDE SEQUENCE [LARGE SCALE GENOMIC DNA]</scope>
    <source>
        <strain evidence="8 9">NRS-1717</strain>
    </source>
</reference>
<dbReference type="EMBL" id="JARTFS010000002">
    <property type="protein sequence ID" value="MED4400360.1"/>
    <property type="molecule type" value="Genomic_DNA"/>
</dbReference>
<evidence type="ECO:0000313" key="9">
    <source>
        <dbReference type="Proteomes" id="UP001342826"/>
    </source>
</evidence>
<dbReference type="Gene3D" id="1.10.1200.10">
    <property type="entry name" value="ACP-like"/>
    <property type="match status" value="3"/>
</dbReference>
<dbReference type="InterPro" id="IPR057737">
    <property type="entry name" value="Condensation_MtbB-like"/>
</dbReference>
<dbReference type="InterPro" id="IPR025110">
    <property type="entry name" value="AMP-bd_C"/>
</dbReference>
<dbReference type="Proteomes" id="UP001342826">
    <property type="component" value="Unassembled WGS sequence"/>
</dbReference>
<dbReference type="Gene3D" id="3.40.50.980">
    <property type="match status" value="4"/>
</dbReference>
<dbReference type="InterPro" id="IPR045851">
    <property type="entry name" value="AMP-bd_C_sf"/>
</dbReference>
<evidence type="ECO:0000256" key="2">
    <source>
        <dbReference type="ARBA" id="ARBA00006432"/>
    </source>
</evidence>
<dbReference type="PANTHER" id="PTHR45527">
    <property type="entry name" value="NONRIBOSOMAL PEPTIDE SYNTHETASE"/>
    <property type="match status" value="1"/>
</dbReference>
<dbReference type="SUPFAM" id="SSF52777">
    <property type="entry name" value="CoA-dependent acyltransferases"/>
    <property type="match status" value="4"/>
</dbReference>
<feature type="domain" description="Carrier" evidence="7">
    <location>
        <begin position="1583"/>
        <end position="1658"/>
    </location>
</feature>
<dbReference type="CDD" id="cd19531">
    <property type="entry name" value="LCL_NRPS-like"/>
    <property type="match status" value="1"/>
</dbReference>
<dbReference type="Pfam" id="PF13193">
    <property type="entry name" value="AMP-binding_C"/>
    <property type="match status" value="3"/>
</dbReference>
<protein>
    <submittedName>
        <fullName evidence="8">Amino acid adenylation domain-containing protein</fullName>
    </submittedName>
</protein>
<dbReference type="PROSITE" id="PS00012">
    <property type="entry name" value="PHOSPHOPANTETHEINE"/>
    <property type="match status" value="1"/>
</dbReference>
<proteinExistence type="inferred from homology"/>
<dbReference type="Pfam" id="PF00501">
    <property type="entry name" value="AMP-binding"/>
    <property type="match status" value="3"/>
</dbReference>
<sequence>MFIGNSNDMKREIGNRNIKEVDKVLLNGFNNTKSEYPKNKTINQLFEEQVERTPENIAIVFGNEQITYRELNEKSNQVASLLRDKGINVSNVVGLMTDRSLETIIGIIGILKSGASYLPIDPDSPKSRINYMLNDSNAQILLTQDKFINGIEYDIEIVNLNEEYFKENSIDNLKRINSFDDTAYIIYTSGSTGIPKGVIISHYSAVRVIRNTNYIEINNNDIILQLSNYSFDGSIFDIYGALLNGAKLVLVEKETVVNMKKLGSLIRKENISVMFITTALFNILVDMEISSLENIRKILFGGERASVSHAKKALEFMGKDKIIHVYGPTESTVFTTYYFINEISEEDETIPIGKPLANTSVYIVDKNRNLLPVGEAGELCISGDGLSKGYLNNEELTSEKFVANPFVPGEKLYHTGDLARWLPDGNIEFLGRIDHQVKIRGYRVELGEIQSQLLKHENVKDSVVIAKEEESKPSYLCAYITTNKEVTVEELRCFLGEKLPDYMIPAYFVKLDELPLTVNGKIDKKALPEPDGSVNSEVEYESPRTELEEQLILLWQQILKVEKVGINDSFSVLGGHSLNAMELLANMNEKMNVNLPLKELFRLSTIKEISTYIETNKGENIGQNYFTDNTDLKNVHEPFPLTGIQLAYLIGRDATFEIGGSATNLTVEFEMDVDMGRFNYALQKLIDRHSILRTIVFENGTQRILQGELFYSVEAVDLTGFNEEQIEKRILTQREQMISKIIDPSNWPLFELKAFILPNNSKYFCLNIDPLICDDSSMKILIKEFKQFYENPLLDLPELNYNFRDYVLASNEFKNSSLYKKDEKYWLSKLDEFPSAPALPLKCNPAEVVNPRFNKYSEFLEGEKWSRLKLQARNRNLTPTSVLCAAYAYVLAYWSNQSHFAVNLTVFNRIPFHEDVKKMIGDFTTLMLLDINSEGALESFWNFAAHVQDTLLEALEHRHFDGVDFIRAIGKKHQMNKQAIMPIVFTSVLSENSEDSFDQLVDFEKIKFFSTRTSQVYIDNQVYELNGGLYITWDYVDQLFEDEIIESMFEQYIDILNQVIFDDQVTGIELNKNSMKFIGNYNDTDKDFNISTLHEMFINRAKLLPDKAAVVHHNTLITYKELDDKSNQIARYLLDKGVKKGDYIGVIGERCIDTIVNLFAVLKSGAAYIPLDPDYPEERKEYIKEKSNCNFFITPTIYEDEYIAKYSIKELEIDVSDADMAYVIFTSGSTGKPKGVQITHGAAANTILDINEKFGVTEDDRVLGISSLCFDLSVYDVFGSLSSGATLVITDDQRDVNQLKKVVEEERITIWNSVPAILELTVDVYNSGEQNKDLRLVMLSGDWIPLDLPGKIKGIFDNAEVISLGGATEGSIWSIYYPIKEVMEDWKSIPYGKPLANQKIYVLNQNRQLCPTGVEGELYIGGLGVASGYINDREKTNASFIFHEELGYIYKTGDHGMLKEDGYIEFLGRKDSQVKIRGYRVELGEIENCLINHDDVKKTVVIDFTNEKGIKNLYAFVVSDEDINPRGLKLFLQSILPDYMVPVNFFRIDKIPLTVNGKVNKNILEEFLTHQVINEVAATEWAEAENETQEKLLDIWKNVFGLENIGVDVNYYEIGGDSLKAISIINEIKKRMNIEVPIGEIFKNDSVKALDNYLMSKQYNSRGNSINKAAKQECYATSPAQKRMYMLSMMENNRGAYHIPMALFVEGEIEIHKLENAFRKFINRHESLRTGFELINDELVQKIYDHVDFKLEYDNADATLTDNESLMNLTSQYCKESTIPFDLSKPSLMRAKIIKVEKNKHILVVNFHHIISDGVSQGILMNEILELYNNQALPEVKVQYKDFVEWNNEYNESKEIKKQEQYWLEIYNNLPPQLELPYDYKRATMDTTEGGNVYFHLDSSLSKKVRNIAKETGSTLYMLMLSAYYILLNKYTGKSDIVVGTAASGRMHQDLQDVFGVFVNTLALRNNVEGESSFREFLEQVKKNTIAAFENSEYQFDELIRNIDYERDSNRNPLFDTMFVLEDAKLFTIKKGNLKLSPIIFELDNAKFDLTFNVLDYEDDIVLNVEYRTGLFQKDTIKRISETYINILREISRNLEINLNKIDMISEKEKSVLLHEFNNKEMKFPKSKPIYQLFEEQVKRTPENIAIIFEDMKLTYRELNEKSNQIARLLKENGVDSNCIVSLMAERSVEMIIGIMGILKAGGAYLPIDPAYPSDRIKYILEESQTKILLTQGDLVEKADLSDLTDIKKLDIHDEKLLEYETDNLPINNRSKDLAYVIYTSGSTGKPKGVMIEHQSLVNLCYWHNSYNEISEADNSASYASMSFDAFVWEVFPYIIAGAAIHIISDDLKLDIPKLNHYFNEHNISISFLPTQVCEQFMMLENTSLRRLLTGGDKLNYFKNQNYQIVNNYGPTENTVVTTSFIVDESHQNIPIGKPIFNTSVFIFNEANGLCPLGVAGELCVSGAGLARGYLNRPELTAEKFVLNPFVPGERMYRTGDLARMLPNGNIEFLGRIDHQVKIRGYRIELGEIENQLLKHPKVKEAVVIAREDQDHQAYLCAYVVLEKPKEEWTKEIRAFLTKELPEYMVPAFFVQLDKLPLTTNGKVDRKALPEPDRNGMGTEYEEPRNAVEETLAVIWQDILGIEKLGITDHFFEMGGHSLKATAMVSRIHKELKVEVPLRQLFQTPTIKGIAEFITSVNESMHVSIRKVEEHDHYPLSSAQRRLYILNKIEGS</sequence>
<dbReference type="Pfam" id="PF00668">
    <property type="entry name" value="Condensation"/>
    <property type="match status" value="2"/>
</dbReference>
<dbReference type="PROSITE" id="PS00455">
    <property type="entry name" value="AMP_BINDING"/>
    <property type="match status" value="3"/>
</dbReference>
<evidence type="ECO:0000256" key="3">
    <source>
        <dbReference type="ARBA" id="ARBA00022450"/>
    </source>
</evidence>
<evidence type="ECO:0000259" key="7">
    <source>
        <dbReference type="PROSITE" id="PS50075"/>
    </source>
</evidence>
<dbReference type="NCBIfam" id="TIGR01733">
    <property type="entry name" value="AA-adenyl-dom"/>
    <property type="match status" value="3"/>
</dbReference>
<comment type="similarity">
    <text evidence="2">Belongs to the ATP-dependent AMP-binding enzyme family.</text>
</comment>
<dbReference type="InterPro" id="IPR020845">
    <property type="entry name" value="AMP-binding_CS"/>
</dbReference>
<dbReference type="InterPro" id="IPR036736">
    <property type="entry name" value="ACP-like_sf"/>
</dbReference>
<dbReference type="InterPro" id="IPR023213">
    <property type="entry name" value="CAT-like_dom_sf"/>
</dbReference>
<evidence type="ECO:0000256" key="5">
    <source>
        <dbReference type="ARBA" id="ARBA00022598"/>
    </source>
</evidence>
<dbReference type="InterPro" id="IPR009081">
    <property type="entry name" value="PP-bd_ACP"/>
</dbReference>
<dbReference type="InterPro" id="IPR006162">
    <property type="entry name" value="Ppantetheine_attach_site"/>
</dbReference>
<dbReference type="PROSITE" id="PS50075">
    <property type="entry name" value="CARRIER"/>
    <property type="match status" value="3"/>
</dbReference>
<dbReference type="SUPFAM" id="SSF47336">
    <property type="entry name" value="ACP-like"/>
    <property type="match status" value="3"/>
</dbReference>
<keyword evidence="6" id="KW-0045">Antibiotic biosynthesis</keyword>
<gene>
    <name evidence="8" type="ORF">P9271_03165</name>
</gene>
<keyword evidence="9" id="KW-1185">Reference proteome</keyword>
<accession>A0ABU6NTY1</accession>
<dbReference type="CDD" id="cd12114">
    <property type="entry name" value="A_NRPS_TlmIV_like"/>
    <property type="match status" value="1"/>
</dbReference>
<evidence type="ECO:0000256" key="1">
    <source>
        <dbReference type="ARBA" id="ARBA00001957"/>
    </source>
</evidence>
<feature type="non-terminal residue" evidence="8">
    <location>
        <position position="2732"/>
    </location>
</feature>
<dbReference type="Gene3D" id="3.30.559.10">
    <property type="entry name" value="Chloramphenicol acetyltransferase-like domain"/>
    <property type="match status" value="2"/>
</dbReference>
<organism evidence="8 9">
    <name type="scientific">Metabacillus fastidiosus</name>
    <dbReference type="NCBI Taxonomy" id="1458"/>
    <lineage>
        <taxon>Bacteria</taxon>
        <taxon>Bacillati</taxon>
        <taxon>Bacillota</taxon>
        <taxon>Bacilli</taxon>
        <taxon>Bacillales</taxon>
        <taxon>Bacillaceae</taxon>
        <taxon>Metabacillus</taxon>
    </lineage>
</organism>
<dbReference type="Gene3D" id="2.30.38.10">
    <property type="entry name" value="Luciferase, Domain 3"/>
    <property type="match status" value="2"/>
</dbReference>
<dbReference type="NCBIfam" id="NF003417">
    <property type="entry name" value="PRK04813.1"/>
    <property type="match status" value="3"/>
</dbReference>
<comment type="caution">
    <text evidence="8">The sequence shown here is derived from an EMBL/GenBank/DDBJ whole genome shotgun (WGS) entry which is preliminary data.</text>
</comment>
<keyword evidence="4" id="KW-0597">Phosphoprotein</keyword>
<dbReference type="Gene3D" id="3.30.559.30">
    <property type="entry name" value="Nonribosomal peptide synthetase, condensation domain"/>
    <property type="match status" value="2"/>
</dbReference>
<dbReference type="Gene3D" id="3.30.300.30">
    <property type="match status" value="3"/>
</dbReference>
<evidence type="ECO:0000256" key="4">
    <source>
        <dbReference type="ARBA" id="ARBA00022553"/>
    </source>
</evidence>
<evidence type="ECO:0000313" key="8">
    <source>
        <dbReference type="EMBL" id="MED4400360.1"/>
    </source>
</evidence>
<name>A0ABU6NTY1_9BACI</name>
<dbReference type="InterPro" id="IPR000873">
    <property type="entry name" value="AMP-dep_synth/lig_dom"/>
</dbReference>
<dbReference type="InterPro" id="IPR001242">
    <property type="entry name" value="Condensation_dom"/>
</dbReference>
<feature type="domain" description="Carrier" evidence="7">
    <location>
        <begin position="2623"/>
        <end position="2698"/>
    </location>
</feature>
<feature type="domain" description="Carrier" evidence="7">
    <location>
        <begin position="542"/>
        <end position="617"/>
    </location>
</feature>
<dbReference type="RefSeq" id="WP_328014869.1">
    <property type="nucleotide sequence ID" value="NZ_JARTFS010000002.1"/>
</dbReference>
<keyword evidence="3" id="KW-0596">Phosphopantetheine</keyword>
<dbReference type="Pfam" id="PF00550">
    <property type="entry name" value="PP-binding"/>
    <property type="match status" value="3"/>
</dbReference>
<comment type="cofactor">
    <cofactor evidence="1">
        <name>pantetheine 4'-phosphate</name>
        <dbReference type="ChEBI" id="CHEBI:47942"/>
    </cofactor>
</comment>
<dbReference type="PANTHER" id="PTHR45527:SF1">
    <property type="entry name" value="FATTY ACID SYNTHASE"/>
    <property type="match status" value="1"/>
</dbReference>
<dbReference type="SUPFAM" id="SSF56801">
    <property type="entry name" value="Acetyl-CoA synthetase-like"/>
    <property type="match status" value="3"/>
</dbReference>
<dbReference type="InterPro" id="IPR042099">
    <property type="entry name" value="ANL_N_sf"/>
</dbReference>
<keyword evidence="5" id="KW-0436">Ligase</keyword>